<sequence>MPEFGVDSILCDNQAYGLRVVTVQLQGFLWVQGDANKQAFQVRGNADEQAFESNSFRGCSTFRRAQSHNLSETEGTLVIEDFLTALQKRIAPDWAQSELAKLVRDDALGNKTLTFEQYGTWFAALMHENGLGATSKDSGVFTTMFPKPEKQPAGARKARGGNLCPCKKGGEKHHREPRFCFRLREAITGKRISTH</sequence>
<organism evidence="1 2">
    <name type="scientific">Lasiosphaeria miniovina</name>
    <dbReference type="NCBI Taxonomy" id="1954250"/>
    <lineage>
        <taxon>Eukaryota</taxon>
        <taxon>Fungi</taxon>
        <taxon>Dikarya</taxon>
        <taxon>Ascomycota</taxon>
        <taxon>Pezizomycotina</taxon>
        <taxon>Sordariomycetes</taxon>
        <taxon>Sordariomycetidae</taxon>
        <taxon>Sordariales</taxon>
        <taxon>Lasiosphaeriaceae</taxon>
        <taxon>Lasiosphaeria</taxon>
    </lineage>
</organism>
<name>A0AA40DJR9_9PEZI</name>
<protein>
    <submittedName>
        <fullName evidence="1">Uncharacterized protein</fullName>
    </submittedName>
</protein>
<evidence type="ECO:0000313" key="1">
    <source>
        <dbReference type="EMBL" id="KAK0703327.1"/>
    </source>
</evidence>
<gene>
    <name evidence="1" type="ORF">B0T26DRAFT_681020</name>
</gene>
<evidence type="ECO:0000313" key="2">
    <source>
        <dbReference type="Proteomes" id="UP001172101"/>
    </source>
</evidence>
<accession>A0AA40DJR9</accession>
<dbReference type="AlphaFoldDB" id="A0AA40DJR9"/>
<dbReference type="Proteomes" id="UP001172101">
    <property type="component" value="Unassembled WGS sequence"/>
</dbReference>
<dbReference type="EMBL" id="JAUIRO010000008">
    <property type="protein sequence ID" value="KAK0703327.1"/>
    <property type="molecule type" value="Genomic_DNA"/>
</dbReference>
<proteinExistence type="predicted"/>
<reference evidence="1" key="1">
    <citation type="submission" date="2023-06" db="EMBL/GenBank/DDBJ databases">
        <title>Genome-scale phylogeny and comparative genomics of the fungal order Sordariales.</title>
        <authorList>
            <consortium name="Lawrence Berkeley National Laboratory"/>
            <person name="Hensen N."/>
            <person name="Bonometti L."/>
            <person name="Westerberg I."/>
            <person name="Brannstrom I.O."/>
            <person name="Guillou S."/>
            <person name="Cros-Aarteil S."/>
            <person name="Calhoun S."/>
            <person name="Haridas S."/>
            <person name="Kuo A."/>
            <person name="Mondo S."/>
            <person name="Pangilinan J."/>
            <person name="Riley R."/>
            <person name="LaButti K."/>
            <person name="Andreopoulos B."/>
            <person name="Lipzen A."/>
            <person name="Chen C."/>
            <person name="Yanf M."/>
            <person name="Daum C."/>
            <person name="Ng V."/>
            <person name="Clum A."/>
            <person name="Steindorff A."/>
            <person name="Ohm R."/>
            <person name="Martin F."/>
            <person name="Silar P."/>
            <person name="Natvig D."/>
            <person name="Lalanne C."/>
            <person name="Gautier V."/>
            <person name="Ament-velasquez S.L."/>
            <person name="Kruys A."/>
            <person name="Hutchinson M.I."/>
            <person name="Powell A.J."/>
            <person name="Barry K."/>
            <person name="Miller A.N."/>
            <person name="Grigoriev I.V."/>
            <person name="Debuchy R."/>
            <person name="Gladieux P."/>
            <person name="Thoren M.H."/>
            <person name="Johannesson H."/>
        </authorList>
    </citation>
    <scope>NUCLEOTIDE SEQUENCE</scope>
    <source>
        <strain evidence="1">SMH2392-1A</strain>
    </source>
</reference>
<dbReference type="RefSeq" id="XP_060290186.1">
    <property type="nucleotide sequence ID" value="XM_060440589.1"/>
</dbReference>
<keyword evidence="2" id="KW-1185">Reference proteome</keyword>
<comment type="caution">
    <text evidence="1">The sequence shown here is derived from an EMBL/GenBank/DDBJ whole genome shotgun (WGS) entry which is preliminary data.</text>
</comment>
<dbReference type="GeneID" id="85323859"/>